<reference evidence="1 2" key="1">
    <citation type="journal article" date="2021" name="BMC Genomics">
        <title>Datura genome reveals duplications of psychoactive alkaloid biosynthetic genes and high mutation rate following tissue culture.</title>
        <authorList>
            <person name="Rajewski A."/>
            <person name="Carter-House D."/>
            <person name="Stajich J."/>
            <person name="Litt A."/>
        </authorList>
    </citation>
    <scope>NUCLEOTIDE SEQUENCE [LARGE SCALE GENOMIC DNA]</scope>
    <source>
        <strain evidence="1">AR-01</strain>
    </source>
</reference>
<dbReference type="InterPro" id="IPR004320">
    <property type="entry name" value="BPS1_pln"/>
</dbReference>
<evidence type="ECO:0008006" key="3">
    <source>
        <dbReference type="Google" id="ProtNLM"/>
    </source>
</evidence>
<comment type="caution">
    <text evidence="1">The sequence shown here is derived from an EMBL/GenBank/DDBJ whole genome shotgun (WGS) entry which is preliminary data.</text>
</comment>
<gene>
    <name evidence="1" type="ORF">HAX54_045680</name>
</gene>
<dbReference type="Proteomes" id="UP000823775">
    <property type="component" value="Unassembled WGS sequence"/>
</dbReference>
<dbReference type="EMBL" id="JACEIK010000071">
    <property type="protein sequence ID" value="MCD7448741.1"/>
    <property type="molecule type" value="Genomic_DNA"/>
</dbReference>
<protein>
    <recommendedName>
        <fullName evidence="3">DUF241 domain protein</fullName>
    </recommendedName>
</protein>
<dbReference type="PANTHER" id="PTHR33070">
    <property type="entry name" value="OS06G0725500 PROTEIN"/>
    <property type="match status" value="1"/>
</dbReference>
<evidence type="ECO:0000313" key="2">
    <source>
        <dbReference type="Proteomes" id="UP000823775"/>
    </source>
</evidence>
<evidence type="ECO:0000313" key="1">
    <source>
        <dbReference type="EMBL" id="MCD7448741.1"/>
    </source>
</evidence>
<name>A0ABS8RPJ6_DATST</name>
<dbReference type="PANTHER" id="PTHR33070:SF51">
    <property type="entry name" value="DUF241 DOMAIN PROTEIN"/>
    <property type="match status" value="1"/>
</dbReference>
<dbReference type="Pfam" id="PF03087">
    <property type="entry name" value="BPS1"/>
    <property type="match status" value="1"/>
</dbReference>
<sequence length="298" mass="33041">MANSNHVRSISFPSRSQPEYLRVEIELNRLKTWESSSISSSTTTPLSLNTIQQGLVVLAELYNCVQDLLNSPKTQQSLLKHQMGRLAEEVLEASVGLIDSCGTTRELVLMMKEQVQDLQSALRRKAGDSSTQSSLNAYINFRKKVKKDVAKSSKTLAQMENKIESSLPVDSDQSLSNLLAVLRQVSILTISVLRSQLCFLSSPASKAKKNGWSLISKMIVPKSVACKGDEKTINEVECVDFALCSHLHSSDFKVDVPMIQRKLQTLNTGLQAIEAGTECLSRLLIRNRVCLLNILTPY</sequence>
<organism evidence="1 2">
    <name type="scientific">Datura stramonium</name>
    <name type="common">Jimsonweed</name>
    <name type="synonym">Common thornapple</name>
    <dbReference type="NCBI Taxonomy" id="4076"/>
    <lineage>
        <taxon>Eukaryota</taxon>
        <taxon>Viridiplantae</taxon>
        <taxon>Streptophyta</taxon>
        <taxon>Embryophyta</taxon>
        <taxon>Tracheophyta</taxon>
        <taxon>Spermatophyta</taxon>
        <taxon>Magnoliopsida</taxon>
        <taxon>eudicotyledons</taxon>
        <taxon>Gunneridae</taxon>
        <taxon>Pentapetalae</taxon>
        <taxon>asterids</taxon>
        <taxon>lamiids</taxon>
        <taxon>Solanales</taxon>
        <taxon>Solanaceae</taxon>
        <taxon>Solanoideae</taxon>
        <taxon>Datureae</taxon>
        <taxon>Datura</taxon>
    </lineage>
</organism>
<keyword evidence="2" id="KW-1185">Reference proteome</keyword>
<proteinExistence type="predicted"/>
<accession>A0ABS8RPJ6</accession>